<sequence length="175" mass="18501">MPTSPPPPPSHTPSLPKSRRIHPPLSLSRSSLLSLSLSRTHPTSPHPRVADSPYTISLLSRAAPPSSSREVLVATAAIESCRPAIARDSAAIDSDAPPSRVTPSTPLHRAAVKSRLQIDAAGAPHSNRHGSPLTLPSSLRARPRPRRSQTRRLPLPLARAAAAFHVVANDSEIAG</sequence>
<accession>A0A0E0G5Q8</accession>
<feature type="region of interest" description="Disordered" evidence="1">
    <location>
        <begin position="118"/>
        <end position="154"/>
    </location>
</feature>
<evidence type="ECO:0000256" key="1">
    <source>
        <dbReference type="SAM" id="MobiDB-lite"/>
    </source>
</evidence>
<dbReference type="HOGENOM" id="CLU_1534947_0_0_1"/>
<reference evidence="2" key="2">
    <citation type="submission" date="2018-04" db="EMBL/GenBank/DDBJ databases">
        <title>OnivRS2 (Oryza nivara Reference Sequence Version 2).</title>
        <authorList>
            <person name="Zhang J."/>
            <person name="Kudrna D."/>
            <person name="Lee S."/>
            <person name="Talag J."/>
            <person name="Rajasekar S."/>
            <person name="Welchert J."/>
            <person name="Hsing Y.-I."/>
            <person name="Wing R.A."/>
        </authorList>
    </citation>
    <scope>NUCLEOTIDE SEQUENCE [LARGE SCALE GENOMIC DNA]</scope>
    <source>
        <strain evidence="2">SL10</strain>
    </source>
</reference>
<feature type="compositionally biased region" description="Low complexity" evidence="1">
    <location>
        <begin position="33"/>
        <end position="43"/>
    </location>
</feature>
<feature type="compositionally biased region" description="Low complexity" evidence="1">
    <location>
        <begin position="131"/>
        <end position="140"/>
    </location>
</feature>
<protein>
    <submittedName>
        <fullName evidence="2">Uncharacterized protein</fullName>
    </submittedName>
</protein>
<dbReference type="Gramene" id="ONIVA02G15750.1">
    <property type="protein sequence ID" value="ONIVA02G15750.1"/>
    <property type="gene ID" value="ONIVA02G15750"/>
</dbReference>
<organism evidence="2">
    <name type="scientific">Oryza nivara</name>
    <name type="common">Indian wild rice</name>
    <name type="synonym">Oryza sativa f. spontanea</name>
    <dbReference type="NCBI Taxonomy" id="4536"/>
    <lineage>
        <taxon>Eukaryota</taxon>
        <taxon>Viridiplantae</taxon>
        <taxon>Streptophyta</taxon>
        <taxon>Embryophyta</taxon>
        <taxon>Tracheophyta</taxon>
        <taxon>Spermatophyta</taxon>
        <taxon>Magnoliopsida</taxon>
        <taxon>Liliopsida</taxon>
        <taxon>Poales</taxon>
        <taxon>Poaceae</taxon>
        <taxon>BOP clade</taxon>
        <taxon>Oryzoideae</taxon>
        <taxon>Oryzeae</taxon>
        <taxon>Oryzinae</taxon>
        <taxon>Oryza</taxon>
    </lineage>
</organism>
<feature type="compositionally biased region" description="Pro residues" evidence="1">
    <location>
        <begin position="1"/>
        <end position="11"/>
    </location>
</feature>
<dbReference type="AlphaFoldDB" id="A0A0E0G5Q8"/>
<evidence type="ECO:0000313" key="2">
    <source>
        <dbReference type="EnsemblPlants" id="ONIVA02G15750.1"/>
    </source>
</evidence>
<name>A0A0E0G5Q8_ORYNI</name>
<feature type="compositionally biased region" description="Basic residues" evidence="1">
    <location>
        <begin position="141"/>
        <end position="150"/>
    </location>
</feature>
<dbReference type="EnsemblPlants" id="ONIVA02G15750.1">
    <property type="protein sequence ID" value="ONIVA02G15750.1"/>
    <property type="gene ID" value="ONIVA02G15750"/>
</dbReference>
<feature type="region of interest" description="Disordered" evidence="1">
    <location>
        <begin position="1"/>
        <end position="27"/>
    </location>
</feature>
<evidence type="ECO:0000313" key="3">
    <source>
        <dbReference type="Proteomes" id="UP000006591"/>
    </source>
</evidence>
<reference evidence="2" key="1">
    <citation type="submission" date="2015-04" db="UniProtKB">
        <authorList>
            <consortium name="EnsemblPlants"/>
        </authorList>
    </citation>
    <scope>IDENTIFICATION</scope>
    <source>
        <strain evidence="2">SL10</strain>
    </source>
</reference>
<dbReference type="Proteomes" id="UP000006591">
    <property type="component" value="Chromosome 2"/>
</dbReference>
<proteinExistence type="predicted"/>
<keyword evidence="3" id="KW-1185">Reference proteome</keyword>
<feature type="region of interest" description="Disordered" evidence="1">
    <location>
        <begin position="33"/>
        <end position="52"/>
    </location>
</feature>